<evidence type="ECO:0008006" key="6">
    <source>
        <dbReference type="Google" id="ProtNLM"/>
    </source>
</evidence>
<evidence type="ECO:0000256" key="2">
    <source>
        <dbReference type="ARBA" id="ARBA00022676"/>
    </source>
</evidence>
<evidence type="ECO:0000256" key="4">
    <source>
        <dbReference type="SAM" id="MobiDB-lite"/>
    </source>
</evidence>
<sequence length="331" mass="37548">MTSEGIYNILAGKSEPIDILLPTRGKLDELTRPCVEALYANTRNPFHLIVLDSSTPDMDKGKDETPQYFRRMQIERNNITYIHSGTEGHPEVNWKSGNHFFNVGLAHSKHQYAAAVMNSVRVEPDWDIVPVQMMKDNPRIGIIGMKCLMGHNGLIESAGIKMVGHLPCDMGRDHPSHQLSGSYPCFSVQWAFALLRKEAVVGNLDEDLWQPFVGWDDIDNTVYLRYKGWEAWYCGLGVGYHSPHATRGSDTDKALLMNRMNAEKFYKRWGYWEEFLKANPYTPEFYEQGKVEFLAEANKLPMTFEGSLATLPNPPKVESRTDGSKNLISVS</sequence>
<evidence type="ECO:0000256" key="3">
    <source>
        <dbReference type="ARBA" id="ARBA00022679"/>
    </source>
</evidence>
<keyword evidence="3" id="KW-0808">Transferase</keyword>
<dbReference type="EMBL" id="LAZR01001142">
    <property type="protein sequence ID" value="KKN49972.1"/>
    <property type="molecule type" value="Genomic_DNA"/>
</dbReference>
<keyword evidence="2" id="KW-0328">Glycosyltransferase</keyword>
<reference evidence="5" key="1">
    <citation type="journal article" date="2015" name="Nature">
        <title>Complex archaea that bridge the gap between prokaryotes and eukaryotes.</title>
        <authorList>
            <person name="Spang A."/>
            <person name="Saw J.H."/>
            <person name="Jorgensen S.L."/>
            <person name="Zaremba-Niedzwiedzka K."/>
            <person name="Martijn J."/>
            <person name="Lind A.E."/>
            <person name="van Eijk R."/>
            <person name="Schleper C."/>
            <person name="Guy L."/>
            <person name="Ettema T.J."/>
        </authorList>
    </citation>
    <scope>NUCLEOTIDE SEQUENCE</scope>
</reference>
<dbReference type="PANTHER" id="PTHR43179:SF12">
    <property type="entry name" value="GALACTOFURANOSYLTRANSFERASE GLFT2"/>
    <property type="match status" value="1"/>
</dbReference>
<dbReference type="PANTHER" id="PTHR43179">
    <property type="entry name" value="RHAMNOSYLTRANSFERASE WBBL"/>
    <property type="match status" value="1"/>
</dbReference>
<evidence type="ECO:0000256" key="1">
    <source>
        <dbReference type="ARBA" id="ARBA00006739"/>
    </source>
</evidence>
<dbReference type="AlphaFoldDB" id="A0A0F9RJG1"/>
<name>A0A0F9RJG1_9ZZZZ</name>
<accession>A0A0F9RJG1</accession>
<comment type="similarity">
    <text evidence="1">Belongs to the glycosyltransferase 2 family.</text>
</comment>
<gene>
    <name evidence="5" type="ORF">LCGC14_0637730</name>
</gene>
<feature type="region of interest" description="Disordered" evidence="4">
    <location>
        <begin position="311"/>
        <end position="331"/>
    </location>
</feature>
<comment type="caution">
    <text evidence="5">The sequence shown here is derived from an EMBL/GenBank/DDBJ whole genome shotgun (WGS) entry which is preliminary data.</text>
</comment>
<protein>
    <recommendedName>
        <fullName evidence="6">Glycosyltransferase 2-like domain-containing protein</fullName>
    </recommendedName>
</protein>
<organism evidence="5">
    <name type="scientific">marine sediment metagenome</name>
    <dbReference type="NCBI Taxonomy" id="412755"/>
    <lineage>
        <taxon>unclassified sequences</taxon>
        <taxon>metagenomes</taxon>
        <taxon>ecological metagenomes</taxon>
    </lineage>
</organism>
<dbReference type="InterPro" id="IPR029044">
    <property type="entry name" value="Nucleotide-diphossugar_trans"/>
</dbReference>
<proteinExistence type="inferred from homology"/>
<dbReference type="Gene3D" id="3.90.550.10">
    <property type="entry name" value="Spore Coat Polysaccharide Biosynthesis Protein SpsA, Chain A"/>
    <property type="match status" value="1"/>
</dbReference>
<dbReference type="GO" id="GO:0016757">
    <property type="term" value="F:glycosyltransferase activity"/>
    <property type="evidence" value="ECO:0007669"/>
    <property type="project" value="UniProtKB-KW"/>
</dbReference>
<evidence type="ECO:0000313" key="5">
    <source>
        <dbReference type="EMBL" id="KKN49972.1"/>
    </source>
</evidence>
<dbReference type="SUPFAM" id="SSF53448">
    <property type="entry name" value="Nucleotide-diphospho-sugar transferases"/>
    <property type="match status" value="1"/>
</dbReference>